<feature type="transmembrane region" description="Helical" evidence="1">
    <location>
        <begin position="352"/>
        <end position="375"/>
    </location>
</feature>
<feature type="transmembrane region" description="Helical" evidence="1">
    <location>
        <begin position="253"/>
        <end position="272"/>
    </location>
</feature>
<proteinExistence type="predicted"/>
<evidence type="ECO:0000256" key="1">
    <source>
        <dbReference type="SAM" id="Phobius"/>
    </source>
</evidence>
<reference evidence="2 3" key="1">
    <citation type="submission" date="2021-01" db="EMBL/GenBank/DDBJ databases">
        <title>Prevotella A2931 sp. nov.</title>
        <authorList>
            <person name="Buhl M."/>
            <person name="Oberhettinger P."/>
        </authorList>
    </citation>
    <scope>NUCLEOTIDE SEQUENCE [LARGE SCALE GENOMIC DNA]</scope>
    <source>
        <strain evidence="2 3">A2931</strain>
    </source>
</reference>
<keyword evidence="3" id="KW-1185">Reference proteome</keyword>
<organism evidence="2 3">
    <name type="scientific">Prevotella illustrans</name>
    <dbReference type="NCBI Taxonomy" id="2800387"/>
    <lineage>
        <taxon>Bacteria</taxon>
        <taxon>Pseudomonadati</taxon>
        <taxon>Bacteroidota</taxon>
        <taxon>Bacteroidia</taxon>
        <taxon>Bacteroidales</taxon>
        <taxon>Prevotellaceae</taxon>
        <taxon>Prevotella</taxon>
    </lineage>
</organism>
<gene>
    <name evidence="2" type="ORF">JHU38_00145</name>
</gene>
<feature type="transmembrane region" description="Helical" evidence="1">
    <location>
        <begin position="327"/>
        <end position="346"/>
    </location>
</feature>
<keyword evidence="1" id="KW-0812">Transmembrane</keyword>
<feature type="transmembrane region" description="Helical" evidence="1">
    <location>
        <begin position="193"/>
        <end position="211"/>
    </location>
</feature>
<dbReference type="RefSeq" id="WP_107581598.1">
    <property type="nucleotide sequence ID" value="NZ_JAERMS010000001.1"/>
</dbReference>
<feature type="transmembrane region" description="Helical" evidence="1">
    <location>
        <begin position="24"/>
        <end position="43"/>
    </location>
</feature>
<feature type="transmembrane region" description="Helical" evidence="1">
    <location>
        <begin position="396"/>
        <end position="418"/>
    </location>
</feature>
<keyword evidence="1" id="KW-1133">Transmembrane helix</keyword>
<comment type="caution">
    <text evidence="2">The sequence shown here is derived from an EMBL/GenBank/DDBJ whole genome shotgun (WGS) entry which is preliminary data.</text>
</comment>
<dbReference type="InterPro" id="IPR043742">
    <property type="entry name" value="DUF5687"/>
</dbReference>
<accession>A0ABS3M241</accession>
<evidence type="ECO:0000313" key="3">
    <source>
        <dbReference type="Proteomes" id="UP000664265"/>
    </source>
</evidence>
<feature type="transmembrane region" description="Helical" evidence="1">
    <location>
        <begin position="424"/>
        <end position="441"/>
    </location>
</feature>
<feature type="transmembrane region" description="Helical" evidence="1">
    <location>
        <begin position="284"/>
        <end position="306"/>
    </location>
</feature>
<evidence type="ECO:0000313" key="2">
    <source>
        <dbReference type="EMBL" id="MBO1362204.1"/>
    </source>
</evidence>
<dbReference type="Pfam" id="PF18940">
    <property type="entry name" value="DUF5687"/>
    <property type="match status" value="1"/>
</dbReference>
<sequence>MLKILLKLWWIETRRTFNWKKMGIFIYILFIMASFLISFYVGGGSSVMEQMGDLPFERVATVMGLAFVLPDFLLKLTMKQDAAIMDDYLKAKPVTERTWNKFLILSNLLDYWNYMVPLVMALIYFIFMPVGYALLATLMTYVLSVADGLAITCLHKADDWARKLAVWVGLLFYLFILTLYAFCFIGLGAVAHILGMMALSGLAIYVLYRYLCAMRVYNDHKDQASSVRSMGRVSLLSLEYLCLIRAKRLRQSLIFGLVIIVPQIYAQSSTFGGDSGIDHGFMAFFMYFSVAFPSIILGQWVFGVEANFFHGLMTKPVSVYRLLLNKYYFYMLINLVVFLLLVPGLLMGKWSLGFLCSAALLAIGTNLLLLPTCLFSTRLDVFSSAFFNYQGANMSINVYSFVPLVPMIGFAFAFAWLPPVVAEWITSLVGIGLIAAHRPIIKRVADMFMARRYERMEKLGE</sequence>
<name>A0ABS3M241_9BACT</name>
<keyword evidence="1" id="KW-0472">Membrane</keyword>
<evidence type="ECO:0008006" key="4">
    <source>
        <dbReference type="Google" id="ProtNLM"/>
    </source>
</evidence>
<dbReference type="EMBL" id="JAERMS010000001">
    <property type="protein sequence ID" value="MBO1362204.1"/>
    <property type="molecule type" value="Genomic_DNA"/>
</dbReference>
<protein>
    <recommendedName>
        <fullName evidence="4">ABC transporter permease</fullName>
    </recommendedName>
</protein>
<dbReference type="Proteomes" id="UP000664265">
    <property type="component" value="Unassembled WGS sequence"/>
</dbReference>
<feature type="transmembrane region" description="Helical" evidence="1">
    <location>
        <begin position="164"/>
        <end position="187"/>
    </location>
</feature>